<gene>
    <name evidence="2" type="ORF">HHT355_2629</name>
</gene>
<accession>A0A0H5SL12</accession>
<dbReference type="OrthoDB" id="9780202at2"/>
<feature type="compositionally biased region" description="Acidic residues" evidence="1">
    <location>
        <begin position="144"/>
        <end position="153"/>
    </location>
</feature>
<keyword evidence="3" id="KW-1185">Reference proteome</keyword>
<dbReference type="EMBL" id="CVTD020000029">
    <property type="protein sequence ID" value="CRZ35810.1"/>
    <property type="molecule type" value="Genomic_DNA"/>
</dbReference>
<proteinExistence type="predicted"/>
<reference evidence="2 3" key="1">
    <citation type="submission" date="2015-06" db="EMBL/GenBank/DDBJ databases">
        <authorList>
            <person name="Wibberg Daniel"/>
        </authorList>
    </citation>
    <scope>NUCLEOTIDE SEQUENCE [LARGE SCALE GENOMIC DNA]</scope>
    <source>
        <strain evidence="2 3">T3/55T</strain>
    </source>
</reference>
<protein>
    <submittedName>
        <fullName evidence="2">Uncharacterized protein</fullName>
    </submittedName>
</protein>
<name>A0A0H5SL12_HERHM</name>
<sequence>MINYEKIKNILENIDIREVVREAYYATCGNECRGTAQINLHTGKICGATYTTGQFDEDYEDFMDLYTVYPGTEYLRSEVFGGIEREIPEDMDEYEYCKQNGISVDELKIDMLTFYAEENKIRDQWLEEIEKREKKSKESNDDYNLYDDYDSYY</sequence>
<feature type="region of interest" description="Disordered" evidence="1">
    <location>
        <begin position="132"/>
        <end position="153"/>
    </location>
</feature>
<organism evidence="2 3">
    <name type="scientific">Herbinix hemicellulosilytica</name>
    <dbReference type="NCBI Taxonomy" id="1564487"/>
    <lineage>
        <taxon>Bacteria</taxon>
        <taxon>Bacillati</taxon>
        <taxon>Bacillota</taxon>
        <taxon>Clostridia</taxon>
        <taxon>Lachnospirales</taxon>
        <taxon>Lachnospiraceae</taxon>
        <taxon>Herbinix</taxon>
    </lineage>
</organism>
<dbReference type="AlphaFoldDB" id="A0A0H5SL12"/>
<evidence type="ECO:0000256" key="1">
    <source>
        <dbReference type="SAM" id="MobiDB-lite"/>
    </source>
</evidence>
<evidence type="ECO:0000313" key="3">
    <source>
        <dbReference type="Proteomes" id="UP000236497"/>
    </source>
</evidence>
<evidence type="ECO:0000313" key="2">
    <source>
        <dbReference type="EMBL" id="CRZ35810.1"/>
    </source>
</evidence>
<dbReference type="RefSeq" id="WP_103203876.1">
    <property type="nucleotide sequence ID" value="NZ_CVTD020000029.1"/>
</dbReference>
<dbReference type="Proteomes" id="UP000236497">
    <property type="component" value="Unassembled WGS sequence"/>
</dbReference>